<reference evidence="3" key="1">
    <citation type="journal article" date="2019" name="Syst. Appl. Microbiol.">
        <title>Flavobacterium circumlabens sp. nov. and Flavobacterium cupreum sp. nov., two psychrotrophic species isolated from Antarctic environmental samples.</title>
        <authorList>
            <person name="Kralova S."/>
            <person name="Busse H.-J."/>
            <person name="Svec P."/>
            <person name="Maslanova I."/>
            <person name="Stankova E."/>
            <person name="Bartak M."/>
            <person name="Sedlacek I."/>
        </authorList>
    </citation>
    <scope>NUCLEOTIDE SEQUENCE [LARGE SCALE GENOMIC DNA]</scope>
    <source>
        <strain evidence="3">CCM 8825</strain>
    </source>
</reference>
<accession>A0A434A034</accession>
<evidence type="ECO:0000313" key="3">
    <source>
        <dbReference type="Proteomes" id="UP000288102"/>
    </source>
</evidence>
<name>A0A434A034_9FLAO</name>
<dbReference type="Proteomes" id="UP000288102">
    <property type="component" value="Unassembled WGS sequence"/>
</dbReference>
<keyword evidence="1" id="KW-1133">Transmembrane helix</keyword>
<gene>
    <name evidence="2" type="ORF">D0817_24840</name>
</gene>
<dbReference type="RefSeq" id="WP_127340965.1">
    <property type="nucleotide sequence ID" value="NZ_QWDM01000033.1"/>
</dbReference>
<sequence>MKEILFELKIFRDYILLGIVILMGIFTKIYNATQKGKKATLSFILAEAIVSFFVAISVYVITSEVMHLSKFLTFVLCAWGGSLSTLIQSEVEQLISSFFNGLKILIKTKIK</sequence>
<evidence type="ECO:0000256" key="1">
    <source>
        <dbReference type="SAM" id="Phobius"/>
    </source>
</evidence>
<dbReference type="EMBL" id="QWDM01000033">
    <property type="protein sequence ID" value="RUT67733.1"/>
    <property type="molecule type" value="Genomic_DNA"/>
</dbReference>
<proteinExistence type="predicted"/>
<protein>
    <submittedName>
        <fullName evidence="2">Uncharacterized protein</fullName>
    </submittedName>
</protein>
<keyword evidence="3" id="KW-1185">Reference proteome</keyword>
<dbReference type="OrthoDB" id="1368902at2"/>
<comment type="caution">
    <text evidence="2">The sequence shown here is derived from an EMBL/GenBank/DDBJ whole genome shotgun (WGS) entry which is preliminary data.</text>
</comment>
<feature type="transmembrane region" description="Helical" evidence="1">
    <location>
        <begin position="43"/>
        <end position="62"/>
    </location>
</feature>
<keyword evidence="1" id="KW-0472">Membrane</keyword>
<organism evidence="2 3">
    <name type="scientific">Flavobacterium cupreum</name>
    <dbReference type="NCBI Taxonomy" id="2133766"/>
    <lineage>
        <taxon>Bacteria</taxon>
        <taxon>Pseudomonadati</taxon>
        <taxon>Bacteroidota</taxon>
        <taxon>Flavobacteriia</taxon>
        <taxon>Flavobacteriales</taxon>
        <taxon>Flavobacteriaceae</taxon>
        <taxon>Flavobacterium</taxon>
    </lineage>
</organism>
<keyword evidence="1" id="KW-0812">Transmembrane</keyword>
<feature type="transmembrane region" description="Helical" evidence="1">
    <location>
        <begin position="14"/>
        <end position="31"/>
    </location>
</feature>
<dbReference type="AlphaFoldDB" id="A0A434A034"/>
<evidence type="ECO:0000313" key="2">
    <source>
        <dbReference type="EMBL" id="RUT67733.1"/>
    </source>
</evidence>